<keyword evidence="8 15" id="KW-0675">Receptor</keyword>
<keyword evidence="4 10" id="KW-0812">Transmembrane</keyword>
<dbReference type="Pfam" id="PF13715">
    <property type="entry name" value="CarbopepD_reg_2"/>
    <property type="match status" value="1"/>
</dbReference>
<protein>
    <submittedName>
        <fullName evidence="15">TonB-dependent receptor</fullName>
    </submittedName>
</protein>
<dbReference type="GO" id="GO:0009279">
    <property type="term" value="C:cell outer membrane"/>
    <property type="evidence" value="ECO:0007669"/>
    <property type="project" value="UniProtKB-SubCell"/>
</dbReference>
<accession>A0A2S1LKQ7</accession>
<organism evidence="15 16">
    <name type="scientific">Flavobacterium kingsejongi</name>
    <dbReference type="NCBI Taxonomy" id="1678728"/>
    <lineage>
        <taxon>Bacteria</taxon>
        <taxon>Pseudomonadati</taxon>
        <taxon>Bacteroidota</taxon>
        <taxon>Flavobacteriia</taxon>
        <taxon>Flavobacteriales</taxon>
        <taxon>Flavobacteriaceae</taxon>
        <taxon>Flavobacterium</taxon>
    </lineage>
</organism>
<dbReference type="InterPro" id="IPR039426">
    <property type="entry name" value="TonB-dep_rcpt-like"/>
</dbReference>
<feature type="signal peptide" evidence="12">
    <location>
        <begin position="1"/>
        <end position="22"/>
    </location>
</feature>
<keyword evidence="16" id="KW-1185">Reference proteome</keyword>
<keyword evidence="9 10" id="KW-0998">Cell outer membrane</keyword>
<dbReference type="Gene3D" id="2.40.170.20">
    <property type="entry name" value="TonB-dependent receptor, beta-barrel domain"/>
    <property type="match status" value="1"/>
</dbReference>
<reference evidence="15 16" key="1">
    <citation type="submission" date="2017-04" db="EMBL/GenBank/DDBJ databases">
        <title>Complete genome sequence of Flavobacterium kingsejong AJ004.</title>
        <authorList>
            <person name="Lee P.C."/>
        </authorList>
    </citation>
    <scope>NUCLEOTIDE SEQUENCE [LARGE SCALE GENOMIC DNA]</scope>
    <source>
        <strain evidence="15 16">AJ004</strain>
    </source>
</reference>
<evidence type="ECO:0000256" key="11">
    <source>
        <dbReference type="RuleBase" id="RU003357"/>
    </source>
</evidence>
<dbReference type="Pfam" id="PF00593">
    <property type="entry name" value="TonB_dep_Rec_b-barrel"/>
    <property type="match status" value="1"/>
</dbReference>
<keyword evidence="7 10" id="KW-0472">Membrane</keyword>
<evidence type="ECO:0000256" key="10">
    <source>
        <dbReference type="PROSITE-ProRule" id="PRU01360"/>
    </source>
</evidence>
<evidence type="ECO:0000259" key="14">
    <source>
        <dbReference type="Pfam" id="PF07715"/>
    </source>
</evidence>
<dbReference type="InterPro" id="IPR036942">
    <property type="entry name" value="Beta-barrel_TonB_sf"/>
</dbReference>
<keyword evidence="6 11" id="KW-0798">TonB box</keyword>
<feature type="domain" description="TonB-dependent receptor-like beta-barrel" evidence="13">
    <location>
        <begin position="305"/>
        <end position="863"/>
    </location>
</feature>
<dbReference type="Pfam" id="PF07715">
    <property type="entry name" value="Plug"/>
    <property type="match status" value="1"/>
</dbReference>
<dbReference type="PROSITE" id="PS01156">
    <property type="entry name" value="TONB_DEPENDENT_REC_2"/>
    <property type="match status" value="1"/>
</dbReference>
<evidence type="ECO:0000256" key="9">
    <source>
        <dbReference type="ARBA" id="ARBA00023237"/>
    </source>
</evidence>
<dbReference type="PROSITE" id="PS52016">
    <property type="entry name" value="TONB_DEPENDENT_REC_3"/>
    <property type="match status" value="1"/>
</dbReference>
<proteinExistence type="inferred from homology"/>
<feature type="chain" id="PRO_5015558641" evidence="12">
    <location>
        <begin position="23"/>
        <end position="928"/>
    </location>
</feature>
<evidence type="ECO:0000256" key="5">
    <source>
        <dbReference type="ARBA" id="ARBA00022729"/>
    </source>
</evidence>
<evidence type="ECO:0000256" key="1">
    <source>
        <dbReference type="ARBA" id="ARBA00004571"/>
    </source>
</evidence>
<sequence length="928" mass="100790">MKTMKNWLLSGLLFMVVSTVFSQGKITGTITDGQMGGSLPSANVLIKGTSTAVVTDIDGKFTLTSATESGELVITFLGYETKTVAFKVAANKTQNLGTIVLSSNSESLDDVVVTGVVDIAKDRKTPVAMSTIKAAEIQEKLGNQEFPEILNNTPSVYVTKGSGGFGDSRINIRGFDQKNIAIMVNGVPVNDMETSAVYWSNWAGISDVTTFMQVQRGLGSSKLAISSVGGTVNIVTRAADKKEGGTLSNSIGNDQYLKFLATYSTGKMDNGLSASVLFSRTTGDGYVDGTKFEAHNYFIGLGYEINAKNSLQLTFTGAPQTHNQRFTSPTIAQYRAAGTDGEPNKRYNRDFGTYNGEEYSFKSNYYHKPIASLNWDYQINETTKLATVLYGSWGRGGGSSAVGSIGGKNVYTPAGDLRTPDGQIDINKINAYNSGQAITLLDGTVVPARAGDAGFGGGQVNSSGSGISKIASVNSHDWYGGVISLNKKFGQNFTFDIGADVRTYKGMHYQNVNDLLGAGAFKDNSDVNNPNRYLTGQYASEPSGNPWVSTSYQQRLGFNNDGKVNWVGGFTQLEYATEKLTAFIQGALSNEGFKRIDHFKYLSTDPLSETKYENILGGNVKGGVNYNLNEQHNVYVNAGYYSKQPFFNAVYPNNTSIVNPYLTNEKITGFEAGYGFRSSFFTANVNVYYTSWKDRNLRQNITSGDNAGGYLDFRGLSEIHTGVELEMTAKITDDLRLNGMFSMGSWSYDGNAIVNTYDVSNNPIGAANQSLYMNGVKVGDAAQTTASVGATYKVVKGLSVDANYRFNDKLYALISPQNFTSPNNQGSLELPSYGLMDAGVTFRVPVGKSEKQNLNFRFNMNNVLNKLYISESRTNTFAKTQNDFMTGGAPDVAAYNAYQATLYKGLDPNNQVYFGFGRTWNFSVAYNF</sequence>
<dbReference type="InterPro" id="IPR012910">
    <property type="entry name" value="Plug_dom"/>
</dbReference>
<dbReference type="InterPro" id="IPR000531">
    <property type="entry name" value="Beta-barrel_TonB"/>
</dbReference>
<dbReference type="Gene3D" id="2.170.130.10">
    <property type="entry name" value="TonB-dependent receptor, plug domain"/>
    <property type="match status" value="1"/>
</dbReference>
<dbReference type="AlphaFoldDB" id="A0A2S1LKQ7"/>
<dbReference type="GO" id="GO:0015344">
    <property type="term" value="F:siderophore uptake transmembrane transporter activity"/>
    <property type="evidence" value="ECO:0007669"/>
    <property type="project" value="TreeGrafter"/>
</dbReference>
<evidence type="ECO:0000259" key="13">
    <source>
        <dbReference type="Pfam" id="PF00593"/>
    </source>
</evidence>
<dbReference type="Proteomes" id="UP000244677">
    <property type="component" value="Chromosome"/>
</dbReference>
<feature type="domain" description="TonB-dependent receptor plug" evidence="14">
    <location>
        <begin position="122"/>
        <end position="230"/>
    </location>
</feature>
<keyword evidence="2 10" id="KW-0813">Transport</keyword>
<dbReference type="PANTHER" id="PTHR30069:SF29">
    <property type="entry name" value="HEMOGLOBIN AND HEMOGLOBIN-HAPTOGLOBIN-BINDING PROTEIN 1-RELATED"/>
    <property type="match status" value="1"/>
</dbReference>
<dbReference type="InterPro" id="IPR010917">
    <property type="entry name" value="TonB_rcpt_CS"/>
</dbReference>
<gene>
    <name evidence="15" type="ORF">FK004_03510</name>
</gene>
<evidence type="ECO:0000256" key="8">
    <source>
        <dbReference type="ARBA" id="ARBA00023170"/>
    </source>
</evidence>
<evidence type="ECO:0000256" key="3">
    <source>
        <dbReference type="ARBA" id="ARBA00022452"/>
    </source>
</evidence>
<dbReference type="RefSeq" id="WP_170108539.1">
    <property type="nucleotide sequence ID" value="NZ_CP020919.1"/>
</dbReference>
<evidence type="ECO:0000256" key="4">
    <source>
        <dbReference type="ARBA" id="ARBA00022692"/>
    </source>
</evidence>
<dbReference type="EMBL" id="CP020919">
    <property type="protein sequence ID" value="AWG24362.1"/>
    <property type="molecule type" value="Genomic_DNA"/>
</dbReference>
<dbReference type="KEGG" id="fki:FK004_03510"/>
<evidence type="ECO:0000313" key="15">
    <source>
        <dbReference type="EMBL" id="AWG24362.1"/>
    </source>
</evidence>
<keyword evidence="3 10" id="KW-1134">Transmembrane beta strand</keyword>
<evidence type="ECO:0000313" key="16">
    <source>
        <dbReference type="Proteomes" id="UP000244677"/>
    </source>
</evidence>
<dbReference type="InterPro" id="IPR008969">
    <property type="entry name" value="CarboxyPept-like_regulatory"/>
</dbReference>
<evidence type="ECO:0000256" key="7">
    <source>
        <dbReference type="ARBA" id="ARBA00023136"/>
    </source>
</evidence>
<keyword evidence="5 12" id="KW-0732">Signal</keyword>
<evidence type="ECO:0000256" key="12">
    <source>
        <dbReference type="SAM" id="SignalP"/>
    </source>
</evidence>
<comment type="similarity">
    <text evidence="10 11">Belongs to the TonB-dependent receptor family.</text>
</comment>
<evidence type="ECO:0000256" key="2">
    <source>
        <dbReference type="ARBA" id="ARBA00022448"/>
    </source>
</evidence>
<dbReference type="PANTHER" id="PTHR30069">
    <property type="entry name" value="TONB-DEPENDENT OUTER MEMBRANE RECEPTOR"/>
    <property type="match status" value="1"/>
</dbReference>
<dbReference type="GO" id="GO:0044718">
    <property type="term" value="P:siderophore transmembrane transport"/>
    <property type="evidence" value="ECO:0007669"/>
    <property type="project" value="TreeGrafter"/>
</dbReference>
<dbReference type="InterPro" id="IPR037066">
    <property type="entry name" value="Plug_dom_sf"/>
</dbReference>
<dbReference type="SUPFAM" id="SSF49464">
    <property type="entry name" value="Carboxypeptidase regulatory domain-like"/>
    <property type="match status" value="1"/>
</dbReference>
<dbReference type="SUPFAM" id="SSF56935">
    <property type="entry name" value="Porins"/>
    <property type="match status" value="1"/>
</dbReference>
<comment type="subcellular location">
    <subcellularLocation>
        <location evidence="1 10">Cell outer membrane</location>
        <topology evidence="1 10">Multi-pass membrane protein</topology>
    </subcellularLocation>
</comment>
<dbReference type="Gene3D" id="2.60.40.1120">
    <property type="entry name" value="Carboxypeptidase-like, regulatory domain"/>
    <property type="match status" value="1"/>
</dbReference>
<evidence type="ECO:0000256" key="6">
    <source>
        <dbReference type="ARBA" id="ARBA00023077"/>
    </source>
</evidence>
<name>A0A2S1LKQ7_9FLAO</name>